<evidence type="ECO:0000313" key="2">
    <source>
        <dbReference type="Proteomes" id="UP000234681"/>
    </source>
</evidence>
<proteinExistence type="predicted"/>
<dbReference type="AlphaFoldDB" id="A6K250"/>
<sequence length="43" mass="4291">MMMEGLPSKDTGIAHILLSGASCGPGVGRAARRGISAGLPKLL</sequence>
<protein>
    <submittedName>
        <fullName evidence="1">RCG41015</fullName>
    </submittedName>
</protein>
<reference evidence="2" key="1">
    <citation type="submission" date="2005-09" db="EMBL/GenBank/DDBJ databases">
        <authorList>
            <person name="Mural R.J."/>
            <person name="Li P.W."/>
            <person name="Adams M.D."/>
            <person name="Amanatides P.G."/>
            <person name="Baden-Tillson H."/>
            <person name="Barnstead M."/>
            <person name="Chin S.H."/>
            <person name="Dew I."/>
            <person name="Evans C.A."/>
            <person name="Ferriera S."/>
            <person name="Flanigan M."/>
            <person name="Fosler C."/>
            <person name="Glodek A."/>
            <person name="Gu Z."/>
            <person name="Holt R.A."/>
            <person name="Jennings D."/>
            <person name="Kraft C.L."/>
            <person name="Lu F."/>
            <person name="Nguyen T."/>
            <person name="Nusskern D.R."/>
            <person name="Pfannkoch C.M."/>
            <person name="Sitter C."/>
            <person name="Sutton G.G."/>
            <person name="Venter J.C."/>
            <person name="Wang Z."/>
            <person name="Woodage T."/>
            <person name="Zheng X.H."/>
            <person name="Zhong F."/>
        </authorList>
    </citation>
    <scope>NUCLEOTIDE SEQUENCE [LARGE SCALE GENOMIC DNA]</scope>
    <source>
        <strain>BN</strain>
        <strain evidence="2">Sprague-Dawley</strain>
    </source>
</reference>
<evidence type="ECO:0000313" key="1">
    <source>
        <dbReference type="EMBL" id="EDL84332.1"/>
    </source>
</evidence>
<gene>
    <name evidence="1" type="ORF">rCG_41015</name>
</gene>
<name>A6K250_RAT</name>
<accession>A6K250</accession>
<dbReference type="EMBL" id="CH474013">
    <property type="protein sequence ID" value="EDL84332.1"/>
    <property type="molecule type" value="Genomic_DNA"/>
</dbReference>
<dbReference type="Proteomes" id="UP000234681">
    <property type="component" value="Chromosome 4"/>
</dbReference>
<organism evidence="1 2">
    <name type="scientific">Rattus norvegicus</name>
    <name type="common">Rat</name>
    <dbReference type="NCBI Taxonomy" id="10116"/>
    <lineage>
        <taxon>Eukaryota</taxon>
        <taxon>Metazoa</taxon>
        <taxon>Chordata</taxon>
        <taxon>Craniata</taxon>
        <taxon>Vertebrata</taxon>
        <taxon>Euteleostomi</taxon>
        <taxon>Mammalia</taxon>
        <taxon>Eutheria</taxon>
        <taxon>Euarchontoglires</taxon>
        <taxon>Glires</taxon>
        <taxon>Rodentia</taxon>
        <taxon>Myomorpha</taxon>
        <taxon>Muroidea</taxon>
        <taxon>Muridae</taxon>
        <taxon>Murinae</taxon>
        <taxon>Rattus</taxon>
    </lineage>
</organism>